<dbReference type="GeneID" id="55803020"/>
<name>A0A5S9HXV9_9CAUD</name>
<organism evidence="1 2">
    <name type="scientific">Tenacibaculum phage PTm1</name>
    <dbReference type="NCBI Taxonomy" id="2547425"/>
    <lineage>
        <taxon>Viruses</taxon>
        <taxon>Duplodnaviria</taxon>
        <taxon>Heunggongvirae</taxon>
        <taxon>Uroviricota</taxon>
        <taxon>Caudoviricetes</taxon>
        <taxon>Shirahamavirus</taxon>
        <taxon>Shirahamavirus PTm1</taxon>
    </lineage>
</organism>
<accession>A0A5S9HXV9</accession>
<keyword evidence="2" id="KW-1185">Reference proteome</keyword>
<dbReference type="RefSeq" id="YP_009873899.1">
    <property type="nucleotide sequence ID" value="NC_049340.1"/>
</dbReference>
<reference evidence="1 2" key="1">
    <citation type="journal article" date="2019" name="Arch. Virol.">
        <title>A novel jumbo Tenacibaculum maritimum lytic phage with head-fiber-like appendages.</title>
        <authorList>
            <person name="Kawato Y."/>
            <person name="Istiqomah I."/>
            <person name="Gaafar A.Y."/>
            <person name="Hanaoka M."/>
            <person name="Ishimaru K."/>
            <person name="Yasuike M."/>
            <person name="Nishiki I."/>
            <person name="Nakamura Y."/>
            <person name="Fujiwara A."/>
            <person name="Nakai T."/>
        </authorList>
    </citation>
    <scope>NUCLEOTIDE SEQUENCE [LARGE SCALE GENOMIC DNA]</scope>
    <source>
        <strain evidence="1 2">PTm1</strain>
    </source>
</reference>
<protein>
    <submittedName>
        <fullName evidence="1">Uncharacterized protein</fullName>
    </submittedName>
</protein>
<evidence type="ECO:0000313" key="2">
    <source>
        <dbReference type="Proteomes" id="UP000422648"/>
    </source>
</evidence>
<sequence length="60" mass="7010">MSSTRNESMTWWHNMSLEEQFYKTIKHNSLIAGDNTRHPHTLTSSEIIKIYDAENDTNPS</sequence>
<dbReference type="Proteomes" id="UP000422648">
    <property type="component" value="Segment"/>
</dbReference>
<proteinExistence type="predicted"/>
<dbReference type="EMBL" id="AP019524">
    <property type="protein sequence ID" value="BBI90607.1"/>
    <property type="molecule type" value="Genomic_DNA"/>
</dbReference>
<dbReference type="KEGG" id="vg:55803020"/>
<evidence type="ECO:0000313" key="1">
    <source>
        <dbReference type="EMBL" id="BBI90607.1"/>
    </source>
</evidence>